<protein>
    <submittedName>
        <fullName evidence="2">Uncharacterized protein</fullName>
    </submittedName>
</protein>
<feature type="region of interest" description="Disordered" evidence="1">
    <location>
        <begin position="1"/>
        <end position="30"/>
    </location>
</feature>
<accession>A0ABQ7M8G2</accession>
<proteinExistence type="predicted"/>
<sequence>MYPEDVQAQCNEEPSKLESQRSSAVIKTKELQSKKTASSTIKQTAKEKFELKLSNPFSALDGLVSS</sequence>
<evidence type="ECO:0000313" key="3">
    <source>
        <dbReference type="Proteomes" id="UP000823674"/>
    </source>
</evidence>
<dbReference type="EMBL" id="JADBGQ010000006">
    <property type="protein sequence ID" value="KAG5395077.1"/>
    <property type="molecule type" value="Genomic_DNA"/>
</dbReference>
<gene>
    <name evidence="2" type="primary">A06g509670.1_BraROA</name>
    <name evidence="2" type="ORF">IGI04_025040</name>
</gene>
<evidence type="ECO:0000313" key="2">
    <source>
        <dbReference type="EMBL" id="KAG5395077.1"/>
    </source>
</evidence>
<comment type="caution">
    <text evidence="2">The sequence shown here is derived from an EMBL/GenBank/DDBJ whole genome shotgun (WGS) entry which is preliminary data.</text>
</comment>
<dbReference type="Proteomes" id="UP000823674">
    <property type="component" value="Chromosome A06"/>
</dbReference>
<evidence type="ECO:0000256" key="1">
    <source>
        <dbReference type="SAM" id="MobiDB-lite"/>
    </source>
</evidence>
<keyword evidence="3" id="KW-1185">Reference proteome</keyword>
<organism evidence="2 3">
    <name type="scientific">Brassica rapa subsp. trilocularis</name>
    <dbReference type="NCBI Taxonomy" id="1813537"/>
    <lineage>
        <taxon>Eukaryota</taxon>
        <taxon>Viridiplantae</taxon>
        <taxon>Streptophyta</taxon>
        <taxon>Embryophyta</taxon>
        <taxon>Tracheophyta</taxon>
        <taxon>Spermatophyta</taxon>
        <taxon>Magnoliopsida</taxon>
        <taxon>eudicotyledons</taxon>
        <taxon>Gunneridae</taxon>
        <taxon>Pentapetalae</taxon>
        <taxon>rosids</taxon>
        <taxon>malvids</taxon>
        <taxon>Brassicales</taxon>
        <taxon>Brassicaceae</taxon>
        <taxon>Brassiceae</taxon>
        <taxon>Brassica</taxon>
    </lineage>
</organism>
<reference evidence="2 3" key="1">
    <citation type="submission" date="2021-03" db="EMBL/GenBank/DDBJ databases">
        <authorList>
            <person name="King G.J."/>
            <person name="Bancroft I."/>
            <person name="Baten A."/>
            <person name="Bloomfield J."/>
            <person name="Borpatragohain P."/>
            <person name="He Z."/>
            <person name="Irish N."/>
            <person name="Irwin J."/>
            <person name="Liu K."/>
            <person name="Mauleon R.P."/>
            <person name="Moore J."/>
            <person name="Morris R."/>
            <person name="Ostergaard L."/>
            <person name="Wang B."/>
            <person name="Wells R."/>
        </authorList>
    </citation>
    <scope>NUCLEOTIDE SEQUENCE [LARGE SCALE GENOMIC DNA]</scope>
    <source>
        <strain evidence="2">R-o-18</strain>
        <tissue evidence="2">Leaf</tissue>
    </source>
</reference>
<name>A0ABQ7M8G2_BRACM</name>